<evidence type="ECO:0000313" key="2">
    <source>
        <dbReference type="EMBL" id="TNU88318.1"/>
    </source>
</evidence>
<evidence type="ECO:0000256" key="1">
    <source>
        <dbReference type="SAM" id="Phobius"/>
    </source>
</evidence>
<dbReference type="Proteomes" id="UP000312594">
    <property type="component" value="Unassembled WGS sequence"/>
</dbReference>
<evidence type="ECO:0000313" key="3">
    <source>
        <dbReference type="Proteomes" id="UP000312594"/>
    </source>
</evidence>
<gene>
    <name evidence="2" type="ORF">FIC87_14780</name>
</gene>
<name>A0A5C5BPI6_EGGLN</name>
<dbReference type="EMBL" id="VEVP01000072">
    <property type="protein sequence ID" value="TNU88318.1"/>
    <property type="molecule type" value="Genomic_DNA"/>
</dbReference>
<proteinExistence type="predicted"/>
<feature type="transmembrane region" description="Helical" evidence="1">
    <location>
        <begin position="164"/>
        <end position="186"/>
    </location>
</feature>
<keyword evidence="1" id="KW-1133">Transmembrane helix</keyword>
<reference evidence="2 3" key="1">
    <citation type="journal article" date="2005" name="Appl. Environ. Microbiol.">
        <title>Intestinal bacterial communities that produce active estrogen-like compounds enterodiol and enterolactone in humans.</title>
        <authorList>
            <person name="Clavel T."/>
            <person name="Henderson G."/>
            <person name="Alpert C.A."/>
            <person name="Philippe C."/>
            <person name="Rigottier-Gois L."/>
            <person name="Dore J."/>
            <person name="Blaut M."/>
        </authorList>
    </citation>
    <scope>NUCLEOTIDE SEQUENCE [LARGE SCALE GENOMIC DNA]</scope>
    <source>
        <strain evidence="2 3">SECO-MT75m2</strain>
    </source>
</reference>
<sequence length="196" mass="21986">MQMNEMPSIGTTLTYGEAIKAYDRFERTMLEKAYGAGLLPAVGLYDLLWQLESLAQKFGIEGKGAFPRLKREIRSFSSERTALANGVNGERFYLLQDESALKQHDETHLFKVGIDGDKLAGDLDEALELLSKESARVDVYADTYSPDRSERDSDRLGKDPFMKWAGIGFCAMMACLGISMLVHSVFQIGFCSKWFI</sequence>
<accession>A0A5C5BPI6</accession>
<comment type="caution">
    <text evidence="2">The sequence shown here is derived from an EMBL/GenBank/DDBJ whole genome shotgun (WGS) entry which is preliminary data.</text>
</comment>
<dbReference type="AlphaFoldDB" id="A0A5C5BPI6"/>
<keyword evidence="1" id="KW-0472">Membrane</keyword>
<organism evidence="2 3">
    <name type="scientific">Eggerthella lenta</name>
    <name type="common">Eubacterium lentum</name>
    <dbReference type="NCBI Taxonomy" id="84112"/>
    <lineage>
        <taxon>Bacteria</taxon>
        <taxon>Bacillati</taxon>
        <taxon>Actinomycetota</taxon>
        <taxon>Coriobacteriia</taxon>
        <taxon>Eggerthellales</taxon>
        <taxon>Eggerthellaceae</taxon>
        <taxon>Eggerthella</taxon>
    </lineage>
</organism>
<keyword evidence="1" id="KW-0812">Transmembrane</keyword>
<dbReference type="RefSeq" id="WP_015540310.1">
    <property type="nucleotide sequence ID" value="NZ_VEVP01000072.1"/>
</dbReference>
<protein>
    <submittedName>
        <fullName evidence="2">Uncharacterized protein</fullName>
    </submittedName>
</protein>